<sequence>EKFMQLCGQIDDMSTESLGPIDEDGPLENSVSSRTSQLNGKFKDRTSIEDFEIIKPISRGAFGRVFLAKKRVTGDLFAIKVLKKADMIRKNAVESILAERDILISARNPFVVRFFYSFTCRENLYLVMEYLNGGDLYSLLRGLGCLDEDMARTYIAELVLALEYLHSLNVIHRDLKPDNLLISRDGHIKLTDFGLSKVGLINSTDDLSGPDVSTALVGDNQPTDAEQRAHKRRQRQKQTAVGTPDYLAPEI</sequence>
<dbReference type="Gramene" id="AET5Gv20089200.10">
    <property type="protein sequence ID" value="AET5Gv20089200.10"/>
    <property type="gene ID" value="AET5Gv20089200"/>
</dbReference>
<dbReference type="FunFam" id="1.10.510.10:FF:000604">
    <property type="entry name" value="AGC protein kinase"/>
    <property type="match status" value="1"/>
</dbReference>
<dbReference type="SMART" id="SM00220">
    <property type="entry name" value="S_TKc"/>
    <property type="match status" value="1"/>
</dbReference>
<evidence type="ECO:0000256" key="8">
    <source>
        <dbReference type="ARBA" id="ARBA00022771"/>
    </source>
</evidence>
<evidence type="ECO:0000256" key="2">
    <source>
        <dbReference type="ARBA" id="ARBA00012513"/>
    </source>
</evidence>
<dbReference type="PROSITE" id="PS00108">
    <property type="entry name" value="PROTEIN_KINASE_ST"/>
    <property type="match status" value="1"/>
</dbReference>
<evidence type="ECO:0000256" key="10">
    <source>
        <dbReference type="ARBA" id="ARBA00022833"/>
    </source>
</evidence>
<reference evidence="16" key="3">
    <citation type="journal article" date="2017" name="Nature">
        <title>Genome sequence of the progenitor of the wheat D genome Aegilops tauschii.</title>
        <authorList>
            <person name="Luo M.C."/>
            <person name="Gu Y.Q."/>
            <person name="Puiu D."/>
            <person name="Wang H."/>
            <person name="Twardziok S.O."/>
            <person name="Deal K.R."/>
            <person name="Huo N."/>
            <person name="Zhu T."/>
            <person name="Wang L."/>
            <person name="Wang Y."/>
            <person name="McGuire P.E."/>
            <person name="Liu S."/>
            <person name="Long H."/>
            <person name="Ramasamy R.K."/>
            <person name="Rodriguez J.C."/>
            <person name="Van S.L."/>
            <person name="Yuan L."/>
            <person name="Wang Z."/>
            <person name="Xia Z."/>
            <person name="Xiao L."/>
            <person name="Anderson O.D."/>
            <person name="Ouyang S."/>
            <person name="Liang Y."/>
            <person name="Zimin A.V."/>
            <person name="Pertea G."/>
            <person name="Qi P."/>
            <person name="Bennetzen J.L."/>
            <person name="Dai X."/>
            <person name="Dawson M.W."/>
            <person name="Muller H.G."/>
            <person name="Kugler K."/>
            <person name="Rivarola-Duarte L."/>
            <person name="Spannagl M."/>
            <person name="Mayer K.F.X."/>
            <person name="Lu F.H."/>
            <person name="Bevan M.W."/>
            <person name="Leroy P."/>
            <person name="Li P."/>
            <person name="You F.M."/>
            <person name="Sun Q."/>
            <person name="Liu Z."/>
            <person name="Lyons E."/>
            <person name="Wicker T."/>
            <person name="Salzberg S.L."/>
            <person name="Devos K.M."/>
            <person name="Dvorak J."/>
        </authorList>
    </citation>
    <scope>NUCLEOTIDE SEQUENCE [LARGE SCALE GENOMIC DNA]</scope>
    <source>
        <strain evidence="16">cv. AL8/78</strain>
    </source>
</reference>
<dbReference type="CDD" id="cd05579">
    <property type="entry name" value="STKc_MAST_like"/>
    <property type="match status" value="1"/>
</dbReference>
<dbReference type="GO" id="GO:0005524">
    <property type="term" value="F:ATP binding"/>
    <property type="evidence" value="ECO:0007669"/>
    <property type="project" value="UniProtKB-KW"/>
</dbReference>
<reference evidence="16" key="5">
    <citation type="journal article" date="2021" name="G3 (Bethesda)">
        <title>Aegilops tauschii genome assembly Aet v5.0 features greater sequence contiguity and improved annotation.</title>
        <authorList>
            <person name="Wang L."/>
            <person name="Zhu T."/>
            <person name="Rodriguez J.C."/>
            <person name="Deal K.R."/>
            <person name="Dubcovsky J."/>
            <person name="McGuire P.E."/>
            <person name="Lux T."/>
            <person name="Spannagl M."/>
            <person name="Mayer K.F.X."/>
            <person name="Baldrich P."/>
            <person name="Meyers B.C."/>
            <person name="Huo N."/>
            <person name="Gu Y.Q."/>
            <person name="Zhou H."/>
            <person name="Devos K.M."/>
            <person name="Bennetzen J.L."/>
            <person name="Unver T."/>
            <person name="Budak H."/>
            <person name="Gulick P.J."/>
            <person name="Galiba G."/>
            <person name="Kalapos B."/>
            <person name="Nelson D.R."/>
            <person name="Li P."/>
            <person name="You F.M."/>
            <person name="Luo M.C."/>
            <person name="Dvorak J."/>
        </authorList>
    </citation>
    <scope>NUCLEOTIDE SEQUENCE [LARGE SCALE GENOMIC DNA]</scope>
    <source>
        <strain evidence="16">cv. AL8/78</strain>
    </source>
</reference>
<dbReference type="SUPFAM" id="SSF56112">
    <property type="entry name" value="Protein kinase-like (PK-like)"/>
    <property type="match status" value="1"/>
</dbReference>
<feature type="region of interest" description="Disordered" evidence="14">
    <location>
        <begin position="215"/>
        <end position="251"/>
    </location>
</feature>
<keyword evidence="5" id="KW-0808">Transferase</keyword>
<dbReference type="GO" id="GO:0035556">
    <property type="term" value="P:intracellular signal transduction"/>
    <property type="evidence" value="ECO:0007669"/>
    <property type="project" value="TreeGrafter"/>
</dbReference>
<accession>A0A453JJY2</accession>
<dbReference type="PANTHER" id="PTHR24356">
    <property type="entry name" value="SERINE/THREONINE-PROTEIN KINASE"/>
    <property type="match status" value="1"/>
</dbReference>
<dbReference type="PANTHER" id="PTHR24356:SF395">
    <property type="entry name" value="SERINE_THREONINE PROTEIN KINASE IRE-RELATED"/>
    <property type="match status" value="1"/>
</dbReference>
<evidence type="ECO:0000256" key="12">
    <source>
        <dbReference type="ARBA" id="ARBA00047899"/>
    </source>
</evidence>
<comment type="catalytic activity">
    <reaction evidence="12">
        <text>L-threonyl-[protein] + ATP = O-phospho-L-threonyl-[protein] + ADP + H(+)</text>
        <dbReference type="Rhea" id="RHEA:46608"/>
        <dbReference type="Rhea" id="RHEA-COMP:11060"/>
        <dbReference type="Rhea" id="RHEA-COMP:11605"/>
        <dbReference type="ChEBI" id="CHEBI:15378"/>
        <dbReference type="ChEBI" id="CHEBI:30013"/>
        <dbReference type="ChEBI" id="CHEBI:30616"/>
        <dbReference type="ChEBI" id="CHEBI:61977"/>
        <dbReference type="ChEBI" id="CHEBI:456216"/>
        <dbReference type="EC" id="2.7.11.1"/>
    </reaction>
</comment>
<evidence type="ECO:0000256" key="7">
    <source>
        <dbReference type="ARBA" id="ARBA00022741"/>
    </source>
</evidence>
<evidence type="ECO:0000256" key="14">
    <source>
        <dbReference type="SAM" id="MobiDB-lite"/>
    </source>
</evidence>
<keyword evidence="9" id="KW-0418">Kinase</keyword>
<keyword evidence="3" id="KW-0723">Serine/threonine-protein kinase</keyword>
<reference evidence="17" key="1">
    <citation type="journal article" date="2014" name="Science">
        <title>Ancient hybridizations among the ancestral genomes of bread wheat.</title>
        <authorList>
            <consortium name="International Wheat Genome Sequencing Consortium,"/>
            <person name="Marcussen T."/>
            <person name="Sandve S.R."/>
            <person name="Heier L."/>
            <person name="Spannagl M."/>
            <person name="Pfeifer M."/>
            <person name="Jakobsen K.S."/>
            <person name="Wulff B.B."/>
            <person name="Steuernagel B."/>
            <person name="Mayer K.F."/>
            <person name="Olsen O.A."/>
        </authorList>
    </citation>
    <scope>NUCLEOTIDE SEQUENCE [LARGE SCALE GENOMIC DNA]</scope>
    <source>
        <strain evidence="17">cv. AL8/78</strain>
    </source>
</reference>
<comment type="similarity">
    <text evidence="1">Belongs to the protein kinase superfamily. AGC Ser/Thr protein kinase family.</text>
</comment>
<evidence type="ECO:0000259" key="15">
    <source>
        <dbReference type="PROSITE" id="PS50011"/>
    </source>
</evidence>
<evidence type="ECO:0000313" key="17">
    <source>
        <dbReference type="Proteomes" id="UP000015105"/>
    </source>
</evidence>
<proteinExistence type="inferred from homology"/>
<dbReference type="Pfam" id="PF00069">
    <property type="entry name" value="Pkinase"/>
    <property type="match status" value="1"/>
</dbReference>
<reference evidence="16" key="4">
    <citation type="submission" date="2019-03" db="UniProtKB">
        <authorList>
            <consortium name="EnsemblPlants"/>
        </authorList>
    </citation>
    <scope>IDENTIFICATION</scope>
</reference>
<evidence type="ECO:0000256" key="13">
    <source>
        <dbReference type="ARBA" id="ARBA00048679"/>
    </source>
</evidence>
<evidence type="ECO:0000256" key="1">
    <source>
        <dbReference type="ARBA" id="ARBA00009903"/>
    </source>
</evidence>
<keyword evidence="6" id="KW-0479">Metal-binding</keyword>
<reference evidence="17" key="2">
    <citation type="journal article" date="2017" name="Nat. Plants">
        <title>The Aegilops tauschii genome reveals multiple impacts of transposons.</title>
        <authorList>
            <person name="Zhao G."/>
            <person name="Zou C."/>
            <person name="Li K."/>
            <person name="Wang K."/>
            <person name="Li T."/>
            <person name="Gao L."/>
            <person name="Zhang X."/>
            <person name="Wang H."/>
            <person name="Yang Z."/>
            <person name="Liu X."/>
            <person name="Jiang W."/>
            <person name="Mao L."/>
            <person name="Kong X."/>
            <person name="Jiao Y."/>
            <person name="Jia J."/>
        </authorList>
    </citation>
    <scope>NUCLEOTIDE SEQUENCE [LARGE SCALE GENOMIC DNA]</scope>
    <source>
        <strain evidence="17">cv. AL8/78</strain>
    </source>
</reference>
<evidence type="ECO:0000256" key="6">
    <source>
        <dbReference type="ARBA" id="ARBA00022723"/>
    </source>
</evidence>
<keyword evidence="17" id="KW-1185">Reference proteome</keyword>
<feature type="domain" description="Protein kinase" evidence="15">
    <location>
        <begin position="51"/>
        <end position="251"/>
    </location>
</feature>
<dbReference type="Proteomes" id="UP000015105">
    <property type="component" value="Chromosome 5D"/>
</dbReference>
<name>A0A453JJY2_AEGTS</name>
<keyword evidence="4" id="KW-0597">Phosphoprotein</keyword>
<protein>
    <recommendedName>
        <fullName evidence="2">non-specific serine/threonine protein kinase</fullName>
        <ecNumber evidence="2">2.7.11.1</ecNumber>
    </recommendedName>
</protein>
<evidence type="ECO:0000256" key="3">
    <source>
        <dbReference type="ARBA" id="ARBA00022527"/>
    </source>
</evidence>
<organism evidence="16 17">
    <name type="scientific">Aegilops tauschii subsp. strangulata</name>
    <name type="common">Goatgrass</name>
    <dbReference type="NCBI Taxonomy" id="200361"/>
    <lineage>
        <taxon>Eukaryota</taxon>
        <taxon>Viridiplantae</taxon>
        <taxon>Streptophyta</taxon>
        <taxon>Embryophyta</taxon>
        <taxon>Tracheophyta</taxon>
        <taxon>Spermatophyta</taxon>
        <taxon>Magnoliopsida</taxon>
        <taxon>Liliopsida</taxon>
        <taxon>Poales</taxon>
        <taxon>Poaceae</taxon>
        <taxon>BOP clade</taxon>
        <taxon>Pooideae</taxon>
        <taxon>Triticodae</taxon>
        <taxon>Triticeae</taxon>
        <taxon>Triticinae</taxon>
        <taxon>Aegilops</taxon>
    </lineage>
</organism>
<dbReference type="InterPro" id="IPR050236">
    <property type="entry name" value="Ser_Thr_kinase_AGC"/>
</dbReference>
<evidence type="ECO:0000256" key="11">
    <source>
        <dbReference type="ARBA" id="ARBA00022840"/>
    </source>
</evidence>
<dbReference type="GO" id="GO:0008270">
    <property type="term" value="F:zinc ion binding"/>
    <property type="evidence" value="ECO:0007669"/>
    <property type="project" value="UniProtKB-KW"/>
</dbReference>
<dbReference type="FunFam" id="3.30.200.20:FF:000147">
    <property type="entry name" value="probable serine/threonine protein kinase IREH1"/>
    <property type="match status" value="1"/>
</dbReference>
<dbReference type="GO" id="GO:0004674">
    <property type="term" value="F:protein serine/threonine kinase activity"/>
    <property type="evidence" value="ECO:0007669"/>
    <property type="project" value="UniProtKB-KW"/>
</dbReference>
<dbReference type="Gene3D" id="1.10.510.10">
    <property type="entry name" value="Transferase(Phosphotransferase) domain 1"/>
    <property type="match status" value="1"/>
</dbReference>
<dbReference type="InterPro" id="IPR011009">
    <property type="entry name" value="Kinase-like_dom_sf"/>
</dbReference>
<evidence type="ECO:0000256" key="5">
    <source>
        <dbReference type="ARBA" id="ARBA00022679"/>
    </source>
</evidence>
<dbReference type="EC" id="2.7.11.1" evidence="2"/>
<dbReference type="PROSITE" id="PS50011">
    <property type="entry name" value="PROTEIN_KINASE_DOM"/>
    <property type="match status" value="1"/>
</dbReference>
<feature type="region of interest" description="Disordered" evidence="14">
    <location>
        <begin position="13"/>
        <end position="34"/>
    </location>
</feature>
<dbReference type="Gene3D" id="3.30.200.20">
    <property type="entry name" value="Phosphorylase Kinase, domain 1"/>
    <property type="match status" value="1"/>
</dbReference>
<evidence type="ECO:0000256" key="4">
    <source>
        <dbReference type="ARBA" id="ARBA00022553"/>
    </source>
</evidence>
<evidence type="ECO:0000313" key="16">
    <source>
        <dbReference type="EnsemblPlants" id="AET5Gv20089200.10"/>
    </source>
</evidence>
<dbReference type="InterPro" id="IPR008271">
    <property type="entry name" value="Ser/Thr_kinase_AS"/>
</dbReference>
<evidence type="ECO:0000256" key="9">
    <source>
        <dbReference type="ARBA" id="ARBA00022777"/>
    </source>
</evidence>
<keyword evidence="7" id="KW-0547">Nucleotide-binding</keyword>
<dbReference type="AlphaFoldDB" id="A0A453JJY2"/>
<keyword evidence="11" id="KW-0067">ATP-binding</keyword>
<dbReference type="InterPro" id="IPR000719">
    <property type="entry name" value="Prot_kinase_dom"/>
</dbReference>
<dbReference type="EnsemblPlants" id="AET5Gv20089200.10">
    <property type="protein sequence ID" value="AET5Gv20089200.10"/>
    <property type="gene ID" value="AET5Gv20089200"/>
</dbReference>
<keyword evidence="8" id="KW-0863">Zinc-finger</keyword>
<keyword evidence="10" id="KW-0862">Zinc</keyword>
<comment type="catalytic activity">
    <reaction evidence="13">
        <text>L-seryl-[protein] + ATP = O-phospho-L-seryl-[protein] + ADP + H(+)</text>
        <dbReference type="Rhea" id="RHEA:17989"/>
        <dbReference type="Rhea" id="RHEA-COMP:9863"/>
        <dbReference type="Rhea" id="RHEA-COMP:11604"/>
        <dbReference type="ChEBI" id="CHEBI:15378"/>
        <dbReference type="ChEBI" id="CHEBI:29999"/>
        <dbReference type="ChEBI" id="CHEBI:30616"/>
        <dbReference type="ChEBI" id="CHEBI:83421"/>
        <dbReference type="ChEBI" id="CHEBI:456216"/>
        <dbReference type="EC" id="2.7.11.1"/>
    </reaction>
</comment>